<feature type="region of interest" description="Disordered" evidence="1">
    <location>
        <begin position="32"/>
        <end position="62"/>
    </location>
</feature>
<protein>
    <submittedName>
        <fullName evidence="3">Uncharacterized protein</fullName>
    </submittedName>
</protein>
<keyword evidence="2" id="KW-0812">Transmembrane</keyword>
<sequence>MSPDCERCVIVSEGLNITQAQSVCAYYTTATSSRLTPSDPTGGGGSNSRNSRTLAGTSGTSPTLVSDYSGALPSVSLKQAVVILSAVIIGGMLILWT</sequence>
<dbReference type="InParanoid" id="A0A165GHI0"/>
<evidence type="ECO:0000256" key="1">
    <source>
        <dbReference type="SAM" id="MobiDB-lite"/>
    </source>
</evidence>
<evidence type="ECO:0000256" key="2">
    <source>
        <dbReference type="SAM" id="Phobius"/>
    </source>
</evidence>
<gene>
    <name evidence="3" type="ORF">CALCODRAFT_495337</name>
</gene>
<keyword evidence="2" id="KW-0472">Membrane</keyword>
<dbReference type="AlphaFoldDB" id="A0A165GHI0"/>
<evidence type="ECO:0000313" key="3">
    <source>
        <dbReference type="EMBL" id="KZT58078.1"/>
    </source>
</evidence>
<keyword evidence="4" id="KW-1185">Reference proteome</keyword>
<feature type="transmembrane region" description="Helical" evidence="2">
    <location>
        <begin position="77"/>
        <end position="96"/>
    </location>
</feature>
<keyword evidence="2" id="KW-1133">Transmembrane helix</keyword>
<evidence type="ECO:0000313" key="4">
    <source>
        <dbReference type="Proteomes" id="UP000076842"/>
    </source>
</evidence>
<dbReference type="EMBL" id="KV423955">
    <property type="protein sequence ID" value="KZT58078.1"/>
    <property type="molecule type" value="Genomic_DNA"/>
</dbReference>
<reference evidence="3 4" key="1">
    <citation type="journal article" date="2016" name="Mol. Biol. Evol.">
        <title>Comparative Genomics of Early-Diverging Mushroom-Forming Fungi Provides Insights into the Origins of Lignocellulose Decay Capabilities.</title>
        <authorList>
            <person name="Nagy L.G."/>
            <person name="Riley R."/>
            <person name="Tritt A."/>
            <person name="Adam C."/>
            <person name="Daum C."/>
            <person name="Floudas D."/>
            <person name="Sun H."/>
            <person name="Yadav J.S."/>
            <person name="Pangilinan J."/>
            <person name="Larsson K.H."/>
            <person name="Matsuura K."/>
            <person name="Barry K."/>
            <person name="Labutti K."/>
            <person name="Kuo R."/>
            <person name="Ohm R.A."/>
            <person name="Bhattacharya S.S."/>
            <person name="Shirouzu T."/>
            <person name="Yoshinaga Y."/>
            <person name="Martin F.M."/>
            <person name="Grigoriev I.V."/>
            <person name="Hibbett D.S."/>
        </authorList>
    </citation>
    <scope>NUCLEOTIDE SEQUENCE [LARGE SCALE GENOMIC DNA]</scope>
    <source>
        <strain evidence="3 4">HHB12733</strain>
    </source>
</reference>
<name>A0A165GHI0_9BASI</name>
<organism evidence="3 4">
    <name type="scientific">Calocera cornea HHB12733</name>
    <dbReference type="NCBI Taxonomy" id="1353952"/>
    <lineage>
        <taxon>Eukaryota</taxon>
        <taxon>Fungi</taxon>
        <taxon>Dikarya</taxon>
        <taxon>Basidiomycota</taxon>
        <taxon>Agaricomycotina</taxon>
        <taxon>Dacrymycetes</taxon>
        <taxon>Dacrymycetales</taxon>
        <taxon>Dacrymycetaceae</taxon>
        <taxon>Calocera</taxon>
    </lineage>
</organism>
<dbReference type="Proteomes" id="UP000076842">
    <property type="component" value="Unassembled WGS sequence"/>
</dbReference>
<feature type="compositionally biased region" description="Polar residues" evidence="1">
    <location>
        <begin position="53"/>
        <end position="62"/>
    </location>
</feature>
<accession>A0A165GHI0</accession>
<proteinExistence type="predicted"/>